<accession>A0A6J4PUH1</accession>
<protein>
    <submittedName>
        <fullName evidence="2">Mobile element protein</fullName>
    </submittedName>
</protein>
<dbReference type="EMBL" id="CADCUS010000432">
    <property type="protein sequence ID" value="CAA9425739.1"/>
    <property type="molecule type" value="Genomic_DNA"/>
</dbReference>
<dbReference type="AlphaFoldDB" id="A0A6J4PUH1"/>
<organism evidence="2">
    <name type="scientific">uncultured Pseudonocardia sp</name>
    <dbReference type="NCBI Taxonomy" id="211455"/>
    <lineage>
        <taxon>Bacteria</taxon>
        <taxon>Bacillati</taxon>
        <taxon>Actinomycetota</taxon>
        <taxon>Actinomycetes</taxon>
        <taxon>Pseudonocardiales</taxon>
        <taxon>Pseudonocardiaceae</taxon>
        <taxon>Pseudonocardia</taxon>
        <taxon>environmental samples</taxon>
    </lineage>
</organism>
<dbReference type="GO" id="GO:0004803">
    <property type="term" value="F:transposase activity"/>
    <property type="evidence" value="ECO:0007669"/>
    <property type="project" value="InterPro"/>
</dbReference>
<gene>
    <name evidence="2" type="ORF">AVDCRST_MAG66-2945</name>
</gene>
<dbReference type="InterPro" id="IPR009057">
    <property type="entry name" value="Homeodomain-like_sf"/>
</dbReference>
<reference evidence="2" key="1">
    <citation type="submission" date="2020-02" db="EMBL/GenBank/DDBJ databases">
        <authorList>
            <person name="Meier V. D."/>
        </authorList>
    </citation>
    <scope>NUCLEOTIDE SEQUENCE</scope>
    <source>
        <strain evidence="2">AVDCRST_MAG66</strain>
    </source>
</reference>
<feature type="coiled-coil region" evidence="1">
    <location>
        <begin position="55"/>
        <end position="82"/>
    </location>
</feature>
<dbReference type="SUPFAM" id="SSF46689">
    <property type="entry name" value="Homeodomain-like"/>
    <property type="match status" value="1"/>
</dbReference>
<dbReference type="GO" id="GO:0006313">
    <property type="term" value="P:DNA transposition"/>
    <property type="evidence" value="ECO:0007669"/>
    <property type="project" value="InterPro"/>
</dbReference>
<keyword evidence="1" id="KW-0175">Coiled coil</keyword>
<sequence>MPKRYPPEFRRKVLDLVAAGRPVAKIAADLDISDQTIYTWRRQDLIDTGQLPGLTSSDNAELVAARRRIAELEAELAIHRRAAELLRDPSGPKGATRRSP</sequence>
<dbReference type="Gene3D" id="1.10.10.10">
    <property type="entry name" value="Winged helix-like DNA-binding domain superfamily/Winged helix DNA-binding domain"/>
    <property type="match status" value="1"/>
</dbReference>
<dbReference type="GO" id="GO:0003677">
    <property type="term" value="F:DNA binding"/>
    <property type="evidence" value="ECO:0007669"/>
    <property type="project" value="InterPro"/>
</dbReference>
<evidence type="ECO:0000313" key="2">
    <source>
        <dbReference type="EMBL" id="CAA9425739.1"/>
    </source>
</evidence>
<dbReference type="InterPro" id="IPR002514">
    <property type="entry name" value="Transposase_8"/>
</dbReference>
<dbReference type="Pfam" id="PF01527">
    <property type="entry name" value="HTH_Tnp_1"/>
    <property type="match status" value="1"/>
</dbReference>
<dbReference type="InterPro" id="IPR036388">
    <property type="entry name" value="WH-like_DNA-bd_sf"/>
</dbReference>
<name>A0A6J4PUH1_9PSEU</name>
<proteinExistence type="predicted"/>
<evidence type="ECO:0000256" key="1">
    <source>
        <dbReference type="SAM" id="Coils"/>
    </source>
</evidence>